<evidence type="ECO:0000256" key="1">
    <source>
        <dbReference type="ARBA" id="ARBA00004123"/>
    </source>
</evidence>
<sequence>MPPPPPPPRKTDPKASAAAKEENIYIPSFISKRPFYAGEEGDDQTDYLEHQRIQKKNEQSQWYDRGRKAGPAATKYRKGACENCGAMTHKAKDCLSRPRAKGAKWTGRDIQADEVVQDVKLGWDAKRDRWNGYDPKEYRNVVEEFNEMEKLRKQALAKGETEEEEQDDGDKYAEENDMSKHQSTATRQLRIREDTAKYLVNLDLESAKYDPKTRSLVDGGATVDKAANLFAEEGFMRGSGDAGEFEQAQRYAWEAQEKSGDTTKHLQANPTAGEFYRKKEKEEAEKKRAEREKKLKELYGDNSQYTMPDELKNVITESEKYVEYDESGLIKGAPKVIAKSKYPEDVYIHNHTSIWGSWWSNFQWGYECCHSVVKNSYCTGEEGKLAWEASERQRTGASLALQMEQQAEIPKADDTPVNKPATKRTAEEMMGDVTEEEMEEYRRKRTAANDPMAKFLGKDELV</sequence>
<protein>
    <recommendedName>
        <fullName evidence="7">Pre-mRNA-splicing factor SLU7</fullName>
    </recommendedName>
</protein>
<comment type="function">
    <text evidence="7">Involved in pre-mRNA splicing.</text>
</comment>
<keyword evidence="6 7" id="KW-0539">Nucleus</keyword>
<comment type="caution">
    <text evidence="10">The sequence shown here is derived from an EMBL/GenBank/DDBJ whole genome shotgun (WGS) entry which is preliminary data.</text>
</comment>
<comment type="similarity">
    <text evidence="2 7">Belongs to the SLU7 family.</text>
</comment>
<evidence type="ECO:0000259" key="9">
    <source>
        <dbReference type="Pfam" id="PF11708"/>
    </source>
</evidence>
<comment type="subcellular location">
    <subcellularLocation>
        <location evidence="1 7">Nucleus</location>
    </subcellularLocation>
</comment>
<feature type="region of interest" description="Disordered" evidence="8">
    <location>
        <begin position="256"/>
        <end position="283"/>
    </location>
</feature>
<keyword evidence="4 7" id="KW-0747">Spliceosome</keyword>
<keyword evidence="3 7" id="KW-0507">mRNA processing</keyword>
<feature type="compositionally biased region" description="Basic and acidic residues" evidence="8">
    <location>
        <begin position="9"/>
        <end position="22"/>
    </location>
</feature>
<keyword evidence="5 7" id="KW-0508">mRNA splicing</keyword>
<reference evidence="10" key="1">
    <citation type="submission" date="2021-12" db="EMBL/GenBank/DDBJ databases">
        <title>Comparative genomics, transcriptomics and evolutionary studies reveal genomic signatures of adaptation to plant cell wall in hemibiotrophic fungi.</title>
        <authorList>
            <consortium name="DOE Joint Genome Institute"/>
            <person name="Baroncelli R."/>
            <person name="Diaz J.F."/>
            <person name="Benocci T."/>
            <person name="Peng M."/>
            <person name="Battaglia E."/>
            <person name="Haridas S."/>
            <person name="Andreopoulos W."/>
            <person name="Labutti K."/>
            <person name="Pangilinan J."/>
            <person name="Floch G.L."/>
            <person name="Makela M.R."/>
            <person name="Henrissat B."/>
            <person name="Grigoriev I.V."/>
            <person name="Crouch J.A."/>
            <person name="De Vries R.P."/>
            <person name="Sukno S.A."/>
            <person name="Thon M.R."/>
        </authorList>
    </citation>
    <scope>NUCLEOTIDE SEQUENCE</scope>
    <source>
        <strain evidence="10">CBS 112980</strain>
    </source>
</reference>
<dbReference type="AlphaFoldDB" id="A0AAD8XME6"/>
<dbReference type="Proteomes" id="UP001244207">
    <property type="component" value="Unassembled WGS sequence"/>
</dbReference>
<evidence type="ECO:0000256" key="7">
    <source>
        <dbReference type="RuleBase" id="RU367071"/>
    </source>
</evidence>
<dbReference type="GO" id="GO:0000398">
    <property type="term" value="P:mRNA splicing, via spliceosome"/>
    <property type="evidence" value="ECO:0007669"/>
    <property type="project" value="UniProtKB-UniRule"/>
</dbReference>
<dbReference type="RefSeq" id="XP_060370185.1">
    <property type="nucleotide sequence ID" value="XM_060511299.1"/>
</dbReference>
<dbReference type="Pfam" id="PF11708">
    <property type="entry name" value="Slu7"/>
    <property type="match status" value="1"/>
</dbReference>
<name>A0AAD8XME6_GLOAC</name>
<evidence type="ECO:0000256" key="6">
    <source>
        <dbReference type="ARBA" id="ARBA00023242"/>
    </source>
</evidence>
<comment type="subunit">
    <text evidence="7">Associated with the spliceosome.</text>
</comment>
<evidence type="ECO:0000256" key="8">
    <source>
        <dbReference type="SAM" id="MobiDB-lite"/>
    </source>
</evidence>
<keyword evidence="11" id="KW-1185">Reference proteome</keyword>
<feature type="region of interest" description="Disordered" evidence="8">
    <location>
        <begin position="407"/>
        <end position="434"/>
    </location>
</feature>
<organism evidence="10 11">
    <name type="scientific">Glomerella acutata</name>
    <name type="common">Colletotrichum acutatum</name>
    <dbReference type="NCBI Taxonomy" id="27357"/>
    <lineage>
        <taxon>Eukaryota</taxon>
        <taxon>Fungi</taxon>
        <taxon>Dikarya</taxon>
        <taxon>Ascomycota</taxon>
        <taxon>Pezizomycotina</taxon>
        <taxon>Sordariomycetes</taxon>
        <taxon>Hypocreomycetidae</taxon>
        <taxon>Glomerellales</taxon>
        <taxon>Glomerellaceae</taxon>
        <taxon>Colletotrichum</taxon>
        <taxon>Colletotrichum acutatum species complex</taxon>
    </lineage>
</organism>
<evidence type="ECO:0000313" key="11">
    <source>
        <dbReference type="Proteomes" id="UP001244207"/>
    </source>
</evidence>
<dbReference type="GO" id="GO:0005681">
    <property type="term" value="C:spliceosomal complex"/>
    <property type="evidence" value="ECO:0007669"/>
    <property type="project" value="UniProtKB-UniRule"/>
</dbReference>
<feature type="region of interest" description="Disordered" evidence="8">
    <location>
        <begin position="54"/>
        <end position="75"/>
    </location>
</feature>
<dbReference type="EMBL" id="JAHMHS010000008">
    <property type="protein sequence ID" value="KAK1730130.1"/>
    <property type="molecule type" value="Genomic_DNA"/>
</dbReference>
<dbReference type="PANTHER" id="PTHR12942">
    <property type="entry name" value="STEP II SPLICING FACTOR SLU7"/>
    <property type="match status" value="1"/>
</dbReference>
<accession>A0AAD8XME6</accession>
<feature type="region of interest" description="Disordered" evidence="8">
    <location>
        <begin position="1"/>
        <end position="22"/>
    </location>
</feature>
<feature type="region of interest" description="Disordered" evidence="8">
    <location>
        <begin position="153"/>
        <end position="189"/>
    </location>
</feature>
<evidence type="ECO:0000256" key="5">
    <source>
        <dbReference type="ARBA" id="ARBA00023187"/>
    </source>
</evidence>
<dbReference type="GO" id="GO:0030628">
    <property type="term" value="F:pre-mRNA 3'-splice site binding"/>
    <property type="evidence" value="ECO:0007669"/>
    <property type="project" value="UniProtKB-UniRule"/>
</dbReference>
<dbReference type="InterPro" id="IPR021715">
    <property type="entry name" value="Slu7_dom"/>
</dbReference>
<proteinExistence type="inferred from homology"/>
<evidence type="ECO:0000313" key="10">
    <source>
        <dbReference type="EMBL" id="KAK1730130.1"/>
    </source>
</evidence>
<dbReference type="GeneID" id="85395198"/>
<evidence type="ECO:0000256" key="2">
    <source>
        <dbReference type="ARBA" id="ARBA00007203"/>
    </source>
</evidence>
<evidence type="ECO:0000256" key="3">
    <source>
        <dbReference type="ARBA" id="ARBA00022664"/>
    </source>
</evidence>
<feature type="compositionally biased region" description="Basic and acidic residues" evidence="8">
    <location>
        <begin position="169"/>
        <end position="180"/>
    </location>
</feature>
<gene>
    <name evidence="10" type="ORF">BDZ83DRAFT_689959</name>
</gene>
<evidence type="ECO:0000256" key="4">
    <source>
        <dbReference type="ARBA" id="ARBA00022728"/>
    </source>
</evidence>
<feature type="domain" description="Pre-mRNA-splicing factor SLU7" evidence="9">
    <location>
        <begin position="121"/>
        <end position="357"/>
    </location>
</feature>
<dbReference type="PANTHER" id="PTHR12942:SF2">
    <property type="entry name" value="PRE-MRNA-SPLICING FACTOR SLU7"/>
    <property type="match status" value="1"/>
</dbReference>
<dbReference type="InterPro" id="IPR039974">
    <property type="entry name" value="Splicing_factor_SLU7"/>
</dbReference>